<dbReference type="EMBL" id="KB445908">
    <property type="protein sequence ID" value="EMD30663.1"/>
    <property type="molecule type" value="Genomic_DNA"/>
</dbReference>
<evidence type="ECO:0000256" key="2">
    <source>
        <dbReference type="PROSITE-ProRule" id="PRU00047"/>
    </source>
</evidence>
<evidence type="ECO:0000259" key="5">
    <source>
        <dbReference type="PROSITE" id="PS50158"/>
    </source>
</evidence>
<feature type="domain" description="CCHC-type" evidence="5">
    <location>
        <begin position="409"/>
        <end position="424"/>
    </location>
</feature>
<organism evidence="6 7">
    <name type="scientific">Ceriporiopsis subvermispora (strain B)</name>
    <name type="common">White-rot fungus</name>
    <name type="synonym">Gelatoporia subvermispora</name>
    <dbReference type="NCBI Taxonomy" id="914234"/>
    <lineage>
        <taxon>Eukaryota</taxon>
        <taxon>Fungi</taxon>
        <taxon>Dikarya</taxon>
        <taxon>Basidiomycota</taxon>
        <taxon>Agaricomycotina</taxon>
        <taxon>Agaricomycetes</taxon>
        <taxon>Polyporales</taxon>
        <taxon>Gelatoporiaceae</taxon>
        <taxon>Gelatoporia</taxon>
    </lineage>
</organism>
<keyword evidence="1" id="KW-0507">mRNA processing</keyword>
<keyword evidence="2" id="KW-0479">Metal-binding</keyword>
<keyword evidence="7" id="KW-1185">Reference proteome</keyword>
<feature type="region of interest" description="Disordered" evidence="4">
    <location>
        <begin position="414"/>
        <end position="532"/>
    </location>
</feature>
<feature type="compositionally biased region" description="Polar residues" evidence="4">
    <location>
        <begin position="1"/>
        <end position="15"/>
    </location>
</feature>
<keyword evidence="3" id="KW-0175">Coiled coil</keyword>
<dbReference type="STRING" id="914234.M2Q1H5"/>
<dbReference type="Proteomes" id="UP000016930">
    <property type="component" value="Unassembled WGS sequence"/>
</dbReference>
<dbReference type="PROSITE" id="PS50158">
    <property type="entry name" value="ZF_CCHC"/>
    <property type="match status" value="1"/>
</dbReference>
<feature type="compositionally biased region" description="Low complexity" evidence="4">
    <location>
        <begin position="443"/>
        <end position="454"/>
    </location>
</feature>
<dbReference type="InterPro" id="IPR001878">
    <property type="entry name" value="Znf_CCHC"/>
</dbReference>
<keyword evidence="2" id="KW-0862">Zinc</keyword>
<gene>
    <name evidence="6" type="ORF">CERSUDRAFT_101120</name>
</gene>
<dbReference type="SUPFAM" id="SSF57756">
    <property type="entry name" value="Retrovirus zinc finger-like domains"/>
    <property type="match status" value="1"/>
</dbReference>
<dbReference type="GO" id="GO:0003676">
    <property type="term" value="F:nucleic acid binding"/>
    <property type="evidence" value="ECO:0007669"/>
    <property type="project" value="InterPro"/>
</dbReference>
<dbReference type="HOGENOM" id="CLU_046435_0_0_1"/>
<feature type="compositionally biased region" description="Basic and acidic residues" evidence="4">
    <location>
        <begin position="470"/>
        <end position="484"/>
    </location>
</feature>
<keyword evidence="2" id="KW-0863">Zinc-finger</keyword>
<name>M2Q1H5_CERS8</name>
<evidence type="ECO:0000313" key="7">
    <source>
        <dbReference type="Proteomes" id="UP000016930"/>
    </source>
</evidence>
<dbReference type="AlphaFoldDB" id="M2Q1H5"/>
<proteinExistence type="predicted"/>
<accession>M2Q1H5</accession>
<feature type="coiled-coil region" evidence="3">
    <location>
        <begin position="95"/>
        <end position="164"/>
    </location>
</feature>
<reference evidence="6 7" key="1">
    <citation type="journal article" date="2012" name="Proc. Natl. Acad. Sci. U.S.A.">
        <title>Comparative genomics of Ceriporiopsis subvermispora and Phanerochaete chrysosporium provide insight into selective ligninolysis.</title>
        <authorList>
            <person name="Fernandez-Fueyo E."/>
            <person name="Ruiz-Duenas F.J."/>
            <person name="Ferreira P."/>
            <person name="Floudas D."/>
            <person name="Hibbett D.S."/>
            <person name="Canessa P."/>
            <person name="Larrondo L.F."/>
            <person name="James T.Y."/>
            <person name="Seelenfreund D."/>
            <person name="Lobos S."/>
            <person name="Polanco R."/>
            <person name="Tello M."/>
            <person name="Honda Y."/>
            <person name="Watanabe T."/>
            <person name="Watanabe T."/>
            <person name="Ryu J.S."/>
            <person name="Kubicek C.P."/>
            <person name="Schmoll M."/>
            <person name="Gaskell J."/>
            <person name="Hammel K.E."/>
            <person name="St John F.J."/>
            <person name="Vanden Wymelenberg A."/>
            <person name="Sabat G."/>
            <person name="Splinter BonDurant S."/>
            <person name="Syed K."/>
            <person name="Yadav J.S."/>
            <person name="Doddapaneni H."/>
            <person name="Subramanian V."/>
            <person name="Lavin J.L."/>
            <person name="Oguiza J.A."/>
            <person name="Perez G."/>
            <person name="Pisabarro A.G."/>
            <person name="Ramirez L."/>
            <person name="Santoyo F."/>
            <person name="Master E."/>
            <person name="Coutinho P.M."/>
            <person name="Henrissat B."/>
            <person name="Lombard V."/>
            <person name="Magnuson J.K."/>
            <person name="Kuees U."/>
            <person name="Hori C."/>
            <person name="Igarashi K."/>
            <person name="Samejima M."/>
            <person name="Held B.W."/>
            <person name="Barry K.W."/>
            <person name="LaButti K.M."/>
            <person name="Lapidus A."/>
            <person name="Lindquist E.A."/>
            <person name="Lucas S.M."/>
            <person name="Riley R."/>
            <person name="Salamov A.A."/>
            <person name="Hoffmeister D."/>
            <person name="Schwenk D."/>
            <person name="Hadar Y."/>
            <person name="Yarden O."/>
            <person name="de Vries R.P."/>
            <person name="Wiebenga A."/>
            <person name="Stenlid J."/>
            <person name="Eastwood D."/>
            <person name="Grigoriev I.V."/>
            <person name="Berka R.M."/>
            <person name="Blanchette R.A."/>
            <person name="Kersten P."/>
            <person name="Martinez A.T."/>
            <person name="Vicuna R."/>
            <person name="Cullen D."/>
        </authorList>
    </citation>
    <scope>NUCLEOTIDE SEQUENCE [LARGE SCALE GENOMIC DNA]</scope>
    <source>
        <strain evidence="6 7">B</strain>
    </source>
</reference>
<evidence type="ECO:0000256" key="4">
    <source>
        <dbReference type="SAM" id="MobiDB-lite"/>
    </source>
</evidence>
<evidence type="ECO:0000313" key="6">
    <source>
        <dbReference type="EMBL" id="EMD30663.1"/>
    </source>
</evidence>
<evidence type="ECO:0000256" key="3">
    <source>
        <dbReference type="SAM" id="Coils"/>
    </source>
</evidence>
<evidence type="ECO:0000256" key="1">
    <source>
        <dbReference type="ARBA" id="ARBA00022664"/>
    </source>
</evidence>
<sequence>MSSTPFASVQPSPFHQNDMLGPLSDIPLGSLTEDSPTPPAMPVPLPHSYPEYSEHWVSAVQQSMTPVDVKNLVDSLYNQFWHGMERMRNEIKEGMHKRKNEAHQLQMQIDNLEAIRREQAAQIADAQAMNRLLREKLEQAEKAYQETQTALLKAEKAYTELRLKVDTMGTGGSVGLSQSLFPTMKEPDTFNGDKANKLDDWLESMALWLRDRGVTQDEKKIETAMTYLRGTAKKVMQGYFDKVNDQESLGAYATFIEELKKGFQQTDKKDRAIAEFNQLVAKKGTNAQNFGEFSARFRTLAKQTGFSNAELLSKLYAHVPKPAANVLITRGREKWAKTWDEFINEVQEILQDSRLLNGTVLTSQIAKDPNAMDVDAVKGKKSSDKADGKQAKVRKMAMSFEEARRKGCCAKCGGKGHMQKECPNGKESNSSSASSSKNTDTPGASSSKASSSSSKGKEKDTGKSKYTKKSVREMHGSDSDRFEELDSEEGSGSSSEEETPKPRKKKSSSDKKAQRVNRVVFSDDEDFLKGPM</sequence>
<feature type="region of interest" description="Disordered" evidence="4">
    <location>
        <begin position="1"/>
        <end position="43"/>
    </location>
</feature>
<dbReference type="InterPro" id="IPR036875">
    <property type="entry name" value="Znf_CCHC_sf"/>
</dbReference>
<protein>
    <recommendedName>
        <fullName evidence="5">CCHC-type domain-containing protein</fullName>
    </recommendedName>
</protein>
<dbReference type="GO" id="GO:0006397">
    <property type="term" value="P:mRNA processing"/>
    <property type="evidence" value="ECO:0007669"/>
    <property type="project" value="UniProtKB-KW"/>
</dbReference>
<dbReference type="GO" id="GO:0008270">
    <property type="term" value="F:zinc ion binding"/>
    <property type="evidence" value="ECO:0007669"/>
    <property type="project" value="UniProtKB-KW"/>
</dbReference>